<evidence type="ECO:0000256" key="8">
    <source>
        <dbReference type="ARBA" id="ARBA00048988"/>
    </source>
</evidence>
<dbReference type="PANTHER" id="PTHR11070">
    <property type="entry name" value="UVRD / RECB / PCRA DNA HELICASE FAMILY MEMBER"/>
    <property type="match status" value="1"/>
</dbReference>
<sequence>MTYTISSENKELELKIQQEINECLDKFTSFCFDAGAGAGKTYALQKSIEHVLKTEGENLKLRNQKILCITYTNAAKDEILNRLGRNSSVLVSTIHEFLWGFISIQQELLTLEHTKKVIEELDTIQIKIDANPLWNKVNQIEFQDDICDEDFLKIFYNTPSTPAKDFKVAIIDYNKSFEPHLSSVKNFSDLVKYINKKYKLETTLKELKYKKSEKIRYNPVQNRDKLEKYVISHDTLLLYCKNIITNQSWLKRLFSDRYPYVLVDEYQDTDEKVIDIIDSIREYSNFRKNFMVGFFGDALQNIYDSGVGTLSNKEEYKSIKKNFNRRSSTQIIDLIEKIRNDNFGQQSMYTDFDNGSYNFYIGSDDFDLDVFLKENSLTSNTACLLMKNDDICKARGFDDLLIALKKFPRFSGNNYDNVSNEFLQKNLQHIGWFLRDLLTLLEFVQKSEDNNSTVREIVHFVGGSKSELTFGDMRQFISGLRKFNLSSLTIEECINEITDIQNQISGEDILTNIFSIDATAGNILLNIKNRAYDYFYYSQESEDYSERNMTDIDEFFKLDISQFVKWYKYIFDDLKNETISYHTLHGSKGLEFDNVVCVLQDNFSRKQDYCKYFFEKYNAFTDVDIRFQKVRNLLYVACSRAKINLYVIYVSNIQEEIEKNIKDIFGEIQYLT</sequence>
<comment type="catalytic activity">
    <reaction evidence="8">
        <text>ATP + H2O = ADP + phosphate + H(+)</text>
        <dbReference type="Rhea" id="RHEA:13065"/>
        <dbReference type="ChEBI" id="CHEBI:15377"/>
        <dbReference type="ChEBI" id="CHEBI:15378"/>
        <dbReference type="ChEBI" id="CHEBI:30616"/>
        <dbReference type="ChEBI" id="CHEBI:43474"/>
        <dbReference type="ChEBI" id="CHEBI:456216"/>
        <dbReference type="EC" id="5.6.2.4"/>
    </reaction>
</comment>
<organism evidence="11 12">
    <name type="scientific">Lactococcus lactis</name>
    <dbReference type="NCBI Taxonomy" id="1358"/>
    <lineage>
        <taxon>Bacteria</taxon>
        <taxon>Bacillati</taxon>
        <taxon>Bacillota</taxon>
        <taxon>Bacilli</taxon>
        <taxon>Lactobacillales</taxon>
        <taxon>Streptococcaceae</taxon>
        <taxon>Lactococcus</taxon>
    </lineage>
</organism>
<dbReference type="GO" id="GO:0000725">
    <property type="term" value="P:recombinational repair"/>
    <property type="evidence" value="ECO:0007669"/>
    <property type="project" value="TreeGrafter"/>
</dbReference>
<evidence type="ECO:0000256" key="7">
    <source>
        <dbReference type="ARBA" id="ARBA00034808"/>
    </source>
</evidence>
<dbReference type="GO" id="GO:0016787">
    <property type="term" value="F:hydrolase activity"/>
    <property type="evidence" value="ECO:0007669"/>
    <property type="project" value="UniProtKB-UniRule"/>
</dbReference>
<dbReference type="PANTHER" id="PTHR11070:SF3">
    <property type="entry name" value="DNA 3'-5' HELICASE"/>
    <property type="match status" value="1"/>
</dbReference>
<evidence type="ECO:0000256" key="9">
    <source>
        <dbReference type="PROSITE-ProRule" id="PRU00560"/>
    </source>
</evidence>
<dbReference type="PROSITE" id="PS51198">
    <property type="entry name" value="UVRD_HELICASE_ATP_BIND"/>
    <property type="match status" value="1"/>
</dbReference>
<feature type="binding site" evidence="9">
    <location>
        <begin position="34"/>
        <end position="41"/>
    </location>
    <ligand>
        <name>ATP</name>
        <dbReference type="ChEBI" id="CHEBI:30616"/>
    </ligand>
</feature>
<dbReference type="GO" id="GO:0005524">
    <property type="term" value="F:ATP binding"/>
    <property type="evidence" value="ECO:0007669"/>
    <property type="project" value="UniProtKB-UniRule"/>
</dbReference>
<gene>
    <name evidence="11" type="ORF">P7I04_10370</name>
</gene>
<feature type="domain" description="UvrD-like helicase ATP-binding" evidence="10">
    <location>
        <begin position="13"/>
        <end position="341"/>
    </location>
</feature>
<name>A0AAW8UCV3_9LACT</name>
<dbReference type="InterPro" id="IPR014017">
    <property type="entry name" value="DNA_helicase_UvrD-like_C"/>
</dbReference>
<dbReference type="SUPFAM" id="SSF52540">
    <property type="entry name" value="P-loop containing nucleoside triphosphate hydrolases"/>
    <property type="match status" value="1"/>
</dbReference>
<dbReference type="GO" id="GO:0043138">
    <property type="term" value="F:3'-5' DNA helicase activity"/>
    <property type="evidence" value="ECO:0007669"/>
    <property type="project" value="UniProtKB-EC"/>
</dbReference>
<keyword evidence="1 9" id="KW-0547">Nucleotide-binding</keyword>
<dbReference type="InterPro" id="IPR027417">
    <property type="entry name" value="P-loop_NTPase"/>
</dbReference>
<dbReference type="InterPro" id="IPR014016">
    <property type="entry name" value="UvrD-like_ATP-bd"/>
</dbReference>
<dbReference type="GO" id="GO:0003677">
    <property type="term" value="F:DNA binding"/>
    <property type="evidence" value="ECO:0007669"/>
    <property type="project" value="InterPro"/>
</dbReference>
<dbReference type="InterPro" id="IPR000212">
    <property type="entry name" value="DNA_helicase_UvrD/REP"/>
</dbReference>
<reference evidence="11" key="1">
    <citation type="submission" date="2023-03" db="EMBL/GenBank/DDBJ databases">
        <authorList>
            <person name="Shen W."/>
            <person name="Cai J."/>
        </authorList>
    </citation>
    <scope>NUCLEOTIDE SEQUENCE</scope>
    <source>
        <strain evidence="11">Y37</strain>
    </source>
</reference>
<keyword evidence="3 9" id="KW-0347">Helicase</keyword>
<evidence type="ECO:0000313" key="12">
    <source>
        <dbReference type="Proteomes" id="UP001250218"/>
    </source>
</evidence>
<dbReference type="EC" id="5.6.2.4" evidence="7"/>
<dbReference type="RefSeq" id="WP_227149743.1">
    <property type="nucleotide sequence ID" value="NZ_JAJCGA010000005.1"/>
</dbReference>
<dbReference type="Gene3D" id="3.40.50.300">
    <property type="entry name" value="P-loop containing nucleotide triphosphate hydrolases"/>
    <property type="match status" value="2"/>
</dbReference>
<evidence type="ECO:0000259" key="10">
    <source>
        <dbReference type="PROSITE" id="PS51198"/>
    </source>
</evidence>
<comment type="catalytic activity">
    <reaction evidence="6">
        <text>Couples ATP hydrolysis with the unwinding of duplex DNA by translocating in the 3'-5' direction.</text>
        <dbReference type="EC" id="5.6.2.4"/>
    </reaction>
</comment>
<evidence type="ECO:0000313" key="11">
    <source>
        <dbReference type="EMBL" id="MDT2946432.1"/>
    </source>
</evidence>
<evidence type="ECO:0000256" key="6">
    <source>
        <dbReference type="ARBA" id="ARBA00034617"/>
    </source>
</evidence>
<accession>A0AAW8UCV3</accession>
<evidence type="ECO:0000256" key="2">
    <source>
        <dbReference type="ARBA" id="ARBA00022801"/>
    </source>
</evidence>
<evidence type="ECO:0000256" key="1">
    <source>
        <dbReference type="ARBA" id="ARBA00022741"/>
    </source>
</evidence>
<comment type="caution">
    <text evidence="11">The sequence shown here is derived from an EMBL/GenBank/DDBJ whole genome shotgun (WGS) entry which is preliminary data.</text>
</comment>
<dbReference type="Pfam" id="PF13361">
    <property type="entry name" value="UvrD_C"/>
    <property type="match status" value="1"/>
</dbReference>
<evidence type="ECO:0000256" key="3">
    <source>
        <dbReference type="ARBA" id="ARBA00022806"/>
    </source>
</evidence>
<keyword evidence="4 9" id="KW-0067">ATP-binding</keyword>
<dbReference type="Proteomes" id="UP001250218">
    <property type="component" value="Unassembled WGS sequence"/>
</dbReference>
<evidence type="ECO:0000256" key="5">
    <source>
        <dbReference type="ARBA" id="ARBA00023235"/>
    </source>
</evidence>
<dbReference type="Pfam" id="PF00580">
    <property type="entry name" value="UvrD-helicase"/>
    <property type="match status" value="1"/>
</dbReference>
<keyword evidence="2 9" id="KW-0378">Hydrolase</keyword>
<evidence type="ECO:0000256" key="4">
    <source>
        <dbReference type="ARBA" id="ARBA00022840"/>
    </source>
</evidence>
<protein>
    <recommendedName>
        <fullName evidence="7">DNA 3'-5' helicase</fullName>
        <ecNumber evidence="7">5.6.2.4</ecNumber>
    </recommendedName>
</protein>
<dbReference type="EMBL" id="JARQDL010000009">
    <property type="protein sequence ID" value="MDT2946432.1"/>
    <property type="molecule type" value="Genomic_DNA"/>
</dbReference>
<keyword evidence="5" id="KW-0413">Isomerase</keyword>
<dbReference type="GO" id="GO:0005829">
    <property type="term" value="C:cytosol"/>
    <property type="evidence" value="ECO:0007669"/>
    <property type="project" value="TreeGrafter"/>
</dbReference>
<dbReference type="AlphaFoldDB" id="A0AAW8UCV3"/>
<proteinExistence type="predicted"/>